<feature type="compositionally biased region" description="Basic and acidic residues" evidence="3">
    <location>
        <begin position="81"/>
        <end position="101"/>
    </location>
</feature>
<accession>A0A9W7ZR31</accession>
<keyword evidence="2" id="KW-0539">Nucleus</keyword>
<evidence type="ECO:0000313" key="6">
    <source>
        <dbReference type="Proteomes" id="UP001150538"/>
    </source>
</evidence>
<evidence type="ECO:0000256" key="1">
    <source>
        <dbReference type="ARBA" id="ARBA00004123"/>
    </source>
</evidence>
<feature type="compositionally biased region" description="Polar residues" evidence="3">
    <location>
        <begin position="43"/>
        <end position="53"/>
    </location>
</feature>
<dbReference type="GO" id="GO:0005634">
    <property type="term" value="C:nucleus"/>
    <property type="evidence" value="ECO:0007669"/>
    <property type="project" value="UniProtKB-SubCell"/>
</dbReference>
<keyword evidence="6" id="KW-1185">Reference proteome</keyword>
<dbReference type="InterPro" id="IPR039896">
    <property type="entry name" value="Red-like"/>
</dbReference>
<evidence type="ECO:0000256" key="2">
    <source>
        <dbReference type="ARBA" id="ARBA00023242"/>
    </source>
</evidence>
<feature type="compositionally biased region" description="Basic and acidic residues" evidence="3">
    <location>
        <begin position="404"/>
        <end position="419"/>
    </location>
</feature>
<dbReference type="AlphaFoldDB" id="A0A9W7ZR31"/>
<dbReference type="InterPro" id="IPR012916">
    <property type="entry name" value="RED_N"/>
</dbReference>
<feature type="region of interest" description="Disordered" evidence="3">
    <location>
        <begin position="1"/>
        <end position="101"/>
    </location>
</feature>
<comment type="subcellular location">
    <subcellularLocation>
        <location evidence="1">Nucleus</location>
    </subcellularLocation>
</comment>
<feature type="compositionally biased region" description="Basic and acidic residues" evidence="3">
    <location>
        <begin position="10"/>
        <end position="27"/>
    </location>
</feature>
<feature type="compositionally biased region" description="Low complexity" evidence="3">
    <location>
        <begin position="475"/>
        <end position="486"/>
    </location>
</feature>
<organism evidence="5 6">
    <name type="scientific">Mycoemilia scoparia</name>
    <dbReference type="NCBI Taxonomy" id="417184"/>
    <lineage>
        <taxon>Eukaryota</taxon>
        <taxon>Fungi</taxon>
        <taxon>Fungi incertae sedis</taxon>
        <taxon>Zoopagomycota</taxon>
        <taxon>Kickxellomycotina</taxon>
        <taxon>Kickxellomycetes</taxon>
        <taxon>Kickxellales</taxon>
        <taxon>Kickxellaceae</taxon>
        <taxon>Mycoemilia</taxon>
    </lineage>
</organism>
<name>A0A9W7ZR31_9FUNG</name>
<feature type="region of interest" description="Disordered" evidence="3">
    <location>
        <begin position="466"/>
        <end position="495"/>
    </location>
</feature>
<protein>
    <recommendedName>
        <fullName evidence="4">RED-like N-terminal domain-containing protein</fullName>
    </recommendedName>
</protein>
<evidence type="ECO:0000259" key="4">
    <source>
        <dbReference type="Pfam" id="PF07808"/>
    </source>
</evidence>
<proteinExistence type="predicted"/>
<comment type="caution">
    <text evidence="5">The sequence shown here is derived from an EMBL/GenBank/DDBJ whole genome shotgun (WGS) entry which is preliminary data.</text>
</comment>
<sequence>MSESNEYSQDDFRRLLSSSQKEDDSVQKSKPSVVLGGGKRAKPTTSLNMQKSIHLSILEADRKKRFKKQKPNPKGNSEEDSQAKYRDRAAERRKGVNKDYAESEMIMDQLNKAAATPFIGTQEQRPEGPQLQYVIDKRQLYEQSKHLGGDEEYTHLVKGLDFKLLEKERVKRNFREGGSVDQNSWEDDMDVLLERSEAGVTKNNAGSGNSNKNGSDGFKKLNLDINMAKTDLGKNIIKSLSKISIVNENEAKRKSNLPKQNVLFYPGYLYYSFDIVDPTDKMLSDCGKGGQWYIPTAVIRNQADAKKIADNNAATYRRIDDSEKMILNKIIESFRRTRERKNSAKANAVSANSSEEPTNANAKHSDDEKAGTGSSVAHEDSDDEEDIFGEAGRDYVVEIKPTTKSHDESSKSKGLDRETVISPFSDVDEEKEETQAVVGPYPEADDYDITGPYPEVEEYDANVTGPYPEVEAYSDNNDTNVDDLVTGPYPTTTTP</sequence>
<evidence type="ECO:0000313" key="5">
    <source>
        <dbReference type="EMBL" id="KAJ1910553.1"/>
    </source>
</evidence>
<feature type="domain" description="RED-like N-terminal" evidence="4">
    <location>
        <begin position="63"/>
        <end position="345"/>
    </location>
</feature>
<dbReference type="Proteomes" id="UP001150538">
    <property type="component" value="Unassembled WGS sequence"/>
</dbReference>
<feature type="compositionally biased region" description="Low complexity" evidence="3">
    <location>
        <begin position="344"/>
        <end position="354"/>
    </location>
</feature>
<reference evidence="5" key="1">
    <citation type="submission" date="2022-07" db="EMBL/GenBank/DDBJ databases">
        <title>Phylogenomic reconstructions and comparative analyses of Kickxellomycotina fungi.</title>
        <authorList>
            <person name="Reynolds N.K."/>
            <person name="Stajich J.E."/>
            <person name="Barry K."/>
            <person name="Grigoriev I.V."/>
            <person name="Crous P."/>
            <person name="Smith M.E."/>
        </authorList>
    </citation>
    <scope>NUCLEOTIDE SEQUENCE</scope>
    <source>
        <strain evidence="5">NBRC 100468</strain>
    </source>
</reference>
<feature type="region of interest" description="Disordered" evidence="3">
    <location>
        <begin position="338"/>
        <end position="453"/>
    </location>
</feature>
<gene>
    <name evidence="5" type="ORF">H4219_006180</name>
</gene>
<evidence type="ECO:0000256" key="3">
    <source>
        <dbReference type="SAM" id="MobiDB-lite"/>
    </source>
</evidence>
<dbReference type="PANTHER" id="PTHR12765">
    <property type="entry name" value="RED PROTEIN IK FACTOR CYTOKINE IK"/>
    <property type="match status" value="1"/>
</dbReference>
<dbReference type="EMBL" id="JANBPU010000560">
    <property type="protein sequence ID" value="KAJ1910553.1"/>
    <property type="molecule type" value="Genomic_DNA"/>
</dbReference>
<dbReference type="Pfam" id="PF07808">
    <property type="entry name" value="RED_N"/>
    <property type="match status" value="1"/>
</dbReference>
<dbReference type="OrthoDB" id="3366823at2759"/>